<dbReference type="VEuPathDB" id="FungiDB:YALI1_F15377g"/>
<accession>A0A1D8NN04</accession>
<organism evidence="1 2">
    <name type="scientific">Yarrowia lipolytica</name>
    <name type="common">Candida lipolytica</name>
    <dbReference type="NCBI Taxonomy" id="4952"/>
    <lineage>
        <taxon>Eukaryota</taxon>
        <taxon>Fungi</taxon>
        <taxon>Dikarya</taxon>
        <taxon>Ascomycota</taxon>
        <taxon>Saccharomycotina</taxon>
        <taxon>Dipodascomycetes</taxon>
        <taxon>Dipodascales</taxon>
        <taxon>Dipodascales incertae sedis</taxon>
        <taxon>Yarrowia</taxon>
    </lineage>
</organism>
<sequence length="88" mass="9856">MIRGFFFLISAWIMQGSMVLALLSLCVCACVFFLGLVGWRFVISGHVKCLGDLCLCRTKQRGVVWCSQTLKTDCSALVMQSPAEREQF</sequence>
<evidence type="ECO:0000313" key="2">
    <source>
        <dbReference type="Proteomes" id="UP000182444"/>
    </source>
</evidence>
<dbReference type="Proteomes" id="UP000182444">
    <property type="component" value="Chromosome 1F"/>
</dbReference>
<dbReference type="AlphaFoldDB" id="A0A1D8NN04"/>
<proteinExistence type="predicted"/>
<dbReference type="EMBL" id="CP017558">
    <property type="protein sequence ID" value="AOW07006.1"/>
    <property type="molecule type" value="Genomic_DNA"/>
</dbReference>
<name>A0A1D8NN04_YARLL</name>
<reference evidence="1 2" key="1">
    <citation type="journal article" date="2016" name="PLoS ONE">
        <title>Sequence Assembly of Yarrowia lipolytica Strain W29/CLIB89 Shows Transposable Element Diversity.</title>
        <authorList>
            <person name="Magnan C."/>
            <person name="Yu J."/>
            <person name="Chang I."/>
            <person name="Jahn E."/>
            <person name="Kanomata Y."/>
            <person name="Wu J."/>
            <person name="Zeller M."/>
            <person name="Oakes M."/>
            <person name="Baldi P."/>
            <person name="Sandmeyer S."/>
        </authorList>
    </citation>
    <scope>NUCLEOTIDE SEQUENCE [LARGE SCALE GENOMIC DNA]</scope>
    <source>
        <strain evidence="2">CLIB89(W29)</strain>
    </source>
</reference>
<gene>
    <name evidence="1" type="ORF">YALI1_F15377g</name>
</gene>
<protein>
    <submittedName>
        <fullName evidence="1">Uncharacterized protein</fullName>
    </submittedName>
</protein>
<dbReference type="GeneID" id="94583920"/>
<dbReference type="RefSeq" id="XP_068139435.1">
    <property type="nucleotide sequence ID" value="XM_068283334.1"/>
</dbReference>
<evidence type="ECO:0000313" key="1">
    <source>
        <dbReference type="EMBL" id="AOW07006.1"/>
    </source>
</evidence>